<reference evidence="1 2" key="1">
    <citation type="submission" date="2019-09" db="EMBL/GenBank/DDBJ databases">
        <authorList>
            <person name="Chandra G."/>
            <person name="Truman W A."/>
        </authorList>
    </citation>
    <scope>NUCLEOTIDE SEQUENCE [LARGE SCALE GENOMIC DNA]</scope>
    <source>
        <strain evidence="1">PS685</strain>
    </source>
</reference>
<organism evidence="1 2">
    <name type="scientific">Pseudomonas fluorescens</name>
    <dbReference type="NCBI Taxonomy" id="294"/>
    <lineage>
        <taxon>Bacteria</taxon>
        <taxon>Pseudomonadati</taxon>
        <taxon>Pseudomonadota</taxon>
        <taxon>Gammaproteobacteria</taxon>
        <taxon>Pseudomonadales</taxon>
        <taxon>Pseudomonadaceae</taxon>
        <taxon>Pseudomonas</taxon>
    </lineage>
</organism>
<gene>
    <name evidence="1" type="ORF">PS685_03305</name>
</gene>
<protein>
    <submittedName>
        <fullName evidence="1">Uncharacterized protein</fullName>
    </submittedName>
</protein>
<dbReference type="AlphaFoldDB" id="A0A5E6Z3T4"/>
<dbReference type="Proteomes" id="UP000326437">
    <property type="component" value="Unassembled WGS sequence"/>
</dbReference>
<evidence type="ECO:0000313" key="2">
    <source>
        <dbReference type="Proteomes" id="UP000326437"/>
    </source>
</evidence>
<evidence type="ECO:0000313" key="1">
    <source>
        <dbReference type="EMBL" id="VVN60029.1"/>
    </source>
</evidence>
<accession>A0A5E6Z3T4</accession>
<proteinExistence type="predicted"/>
<sequence>MVTQLGHRQPRIATGVNPSKRFQVHVHIQGQTVEGAAIADPQAQRGDFRAIDIHARRIGLGCSAHAIAGEQVDQALFHPRDQLTYAIAQPAHIEHQVGNQLAGAVVGHLATAIRLHHRDISR</sequence>
<dbReference type="EMBL" id="CABVHO010000043">
    <property type="protein sequence ID" value="VVN60029.1"/>
    <property type="molecule type" value="Genomic_DNA"/>
</dbReference>
<name>A0A5E6Z3T4_PSEFL</name>